<comment type="caution">
    <text evidence="1">The sequence shown here is derived from an EMBL/GenBank/DDBJ whole genome shotgun (WGS) entry which is preliminary data.</text>
</comment>
<dbReference type="Proteomes" id="UP001139981">
    <property type="component" value="Unassembled WGS sequence"/>
</dbReference>
<evidence type="ECO:0000313" key="1">
    <source>
        <dbReference type="EMBL" id="KAJ2882036.1"/>
    </source>
</evidence>
<name>A0ACC1LVS4_9FUNG</name>
<dbReference type="EMBL" id="JANBVB010002843">
    <property type="protein sequence ID" value="KAJ2882036.1"/>
    <property type="molecule type" value="Genomic_DNA"/>
</dbReference>
<feature type="non-terminal residue" evidence="1">
    <location>
        <position position="385"/>
    </location>
</feature>
<reference evidence="1" key="1">
    <citation type="submission" date="2022-07" db="EMBL/GenBank/DDBJ databases">
        <title>Phylogenomic reconstructions and comparative analyses of Kickxellomycotina fungi.</title>
        <authorList>
            <person name="Reynolds N.K."/>
            <person name="Stajich J.E."/>
            <person name="Barry K."/>
            <person name="Grigoriev I.V."/>
            <person name="Crous P."/>
            <person name="Smith M.E."/>
        </authorList>
    </citation>
    <scope>NUCLEOTIDE SEQUENCE</scope>
    <source>
        <strain evidence="1">CBS 190363</strain>
    </source>
</reference>
<sequence length="385" mass="40483">MSVADTQLSDHAHRPLPAASNSLSVLSGQQAIADMRTQPVNVERRGTILDRLAMVPREEPAPAIAATPSGTPPSPLIQLDPLLAKSLRCATSQRPEGDRGMALDPLMLGKEALVVDVPSAIDIDTDAVAASPVESPTTAKHVISSPGPSTPSALTTVVLPPALTLAVVSTAPAGVVGSSSTMSVTSTRQSEDLASERGVSKTRLLFRDKISLSLLSRAKQKAKSKFRSSSSDQQQQKQPTSPSDELPLLSPDKPALSDIDESPSGDAVPPNRRDSRTSDELSRATSRAELKEDDLPRSSGSQHESSPSTLALQQSPKEQSGTVEAGSAETRQGGEAGVASVPDTPVDVPIERKTSTAAQDRQARLRARLQNANKKMAESKRLEAS</sequence>
<evidence type="ECO:0000313" key="2">
    <source>
        <dbReference type="Proteomes" id="UP001139981"/>
    </source>
</evidence>
<proteinExistence type="predicted"/>
<gene>
    <name evidence="1" type="ORF">IWW38_005713</name>
</gene>
<protein>
    <submittedName>
        <fullName evidence="1">Uncharacterized protein</fullName>
    </submittedName>
</protein>
<organism evidence="1 2">
    <name type="scientific">Coemansia aciculifera</name>
    <dbReference type="NCBI Taxonomy" id="417176"/>
    <lineage>
        <taxon>Eukaryota</taxon>
        <taxon>Fungi</taxon>
        <taxon>Fungi incertae sedis</taxon>
        <taxon>Zoopagomycota</taxon>
        <taxon>Kickxellomycotina</taxon>
        <taxon>Kickxellomycetes</taxon>
        <taxon>Kickxellales</taxon>
        <taxon>Kickxellaceae</taxon>
        <taxon>Coemansia</taxon>
    </lineage>
</organism>
<accession>A0ACC1LVS4</accession>
<keyword evidence="2" id="KW-1185">Reference proteome</keyword>